<dbReference type="GO" id="GO:0048024">
    <property type="term" value="P:regulation of mRNA splicing, via spliceosome"/>
    <property type="evidence" value="ECO:0007669"/>
    <property type="project" value="TreeGrafter"/>
</dbReference>
<accession>A0A336KBH9</accession>
<feature type="domain" description="G-patch" evidence="4">
    <location>
        <begin position="11"/>
        <end position="57"/>
    </location>
</feature>
<dbReference type="PROSITE" id="PS50174">
    <property type="entry name" value="G_PATCH"/>
    <property type="match status" value="1"/>
</dbReference>
<dbReference type="CDD" id="cd19870">
    <property type="entry name" value="DSRM_SON-like"/>
    <property type="match status" value="1"/>
</dbReference>
<organism evidence="5">
    <name type="scientific">Culicoides sonorensis</name>
    <name type="common">Biting midge</name>
    <dbReference type="NCBI Taxonomy" id="179676"/>
    <lineage>
        <taxon>Eukaryota</taxon>
        <taxon>Metazoa</taxon>
        <taxon>Ecdysozoa</taxon>
        <taxon>Arthropoda</taxon>
        <taxon>Hexapoda</taxon>
        <taxon>Insecta</taxon>
        <taxon>Pterygota</taxon>
        <taxon>Neoptera</taxon>
        <taxon>Endopterygota</taxon>
        <taxon>Diptera</taxon>
        <taxon>Nematocera</taxon>
        <taxon>Chironomoidea</taxon>
        <taxon>Ceratopogonidae</taxon>
        <taxon>Ceratopogoninae</taxon>
        <taxon>Culicoides</taxon>
        <taxon>Monoculicoides</taxon>
    </lineage>
</organism>
<evidence type="ECO:0000256" key="1">
    <source>
        <dbReference type="PROSITE-ProRule" id="PRU00266"/>
    </source>
</evidence>
<dbReference type="EMBL" id="UFQT01000176">
    <property type="protein sequence ID" value="SSX21165.1"/>
    <property type="molecule type" value="Genomic_DNA"/>
</dbReference>
<evidence type="ECO:0000256" key="2">
    <source>
        <dbReference type="SAM" id="MobiDB-lite"/>
    </source>
</evidence>
<dbReference type="VEuPathDB" id="VectorBase:CSON004022"/>
<dbReference type="Pfam" id="PF01585">
    <property type="entry name" value="G-patch"/>
    <property type="match status" value="1"/>
</dbReference>
<evidence type="ECO:0000313" key="6">
    <source>
        <dbReference type="EMBL" id="SSX21165.1"/>
    </source>
</evidence>
<evidence type="ECO:0000313" key="5">
    <source>
        <dbReference type="EMBL" id="SSX00785.1"/>
    </source>
</evidence>
<gene>
    <name evidence="5" type="primary">CSON004022</name>
</gene>
<dbReference type="InterPro" id="IPR000467">
    <property type="entry name" value="G_patch_dom"/>
</dbReference>
<dbReference type="OMA" id="MFFLNRD"/>
<dbReference type="PANTHER" id="PTHR46528:SF1">
    <property type="entry name" value="PROTEIN SON"/>
    <property type="match status" value="1"/>
</dbReference>
<dbReference type="Pfam" id="PF14709">
    <property type="entry name" value="DND1_DSRM"/>
    <property type="match status" value="1"/>
</dbReference>
<dbReference type="PROSITE" id="PS50137">
    <property type="entry name" value="DS_RBD"/>
    <property type="match status" value="1"/>
</dbReference>
<dbReference type="SUPFAM" id="SSF54768">
    <property type="entry name" value="dsRNA-binding domain-like"/>
    <property type="match status" value="1"/>
</dbReference>
<evidence type="ECO:0000259" key="3">
    <source>
        <dbReference type="PROSITE" id="PS50137"/>
    </source>
</evidence>
<evidence type="ECO:0000259" key="4">
    <source>
        <dbReference type="PROSITE" id="PS50174"/>
    </source>
</evidence>
<dbReference type="GO" id="GO:0051726">
    <property type="term" value="P:regulation of cell cycle"/>
    <property type="evidence" value="ECO:0007669"/>
    <property type="project" value="InterPro"/>
</dbReference>
<reference evidence="6" key="2">
    <citation type="submission" date="2018-07" db="EMBL/GenBank/DDBJ databases">
        <authorList>
            <person name="Quirk P.G."/>
            <person name="Krulwich T.A."/>
        </authorList>
    </citation>
    <scope>NUCLEOTIDE SEQUENCE</scope>
</reference>
<name>A0A336KBH9_CULSO</name>
<dbReference type="EMBL" id="UFQS01000176">
    <property type="protein sequence ID" value="SSX00785.1"/>
    <property type="molecule type" value="Genomic_DNA"/>
</dbReference>
<sequence length="150" mass="16438">MDTLTSTRPVDSGMGMHLLQKMGWRPGEGLGKDKSGALQPLLLEVKNDRKGLVAGNENSKARKPMKRPLRMSLDGKHPVSILGEIAAKRKWGVPQFDVAMEQGPGHAKLFIYKVRVNGMEYQPAIASNTKKEAKSVAAKFCLQQMGILPT</sequence>
<keyword evidence="1" id="KW-0694">RNA-binding</keyword>
<dbReference type="Gene3D" id="3.30.160.20">
    <property type="match status" value="1"/>
</dbReference>
<dbReference type="AlphaFoldDB" id="A0A336KBH9"/>
<protein>
    <submittedName>
        <fullName evidence="5">CSON004022 protein</fullName>
    </submittedName>
</protein>
<dbReference type="InterPro" id="IPR032922">
    <property type="entry name" value="SON"/>
</dbReference>
<feature type="domain" description="DRBM" evidence="3">
    <location>
        <begin position="77"/>
        <end position="147"/>
    </location>
</feature>
<proteinExistence type="predicted"/>
<reference evidence="5" key="1">
    <citation type="submission" date="2018-04" db="EMBL/GenBank/DDBJ databases">
        <authorList>
            <person name="Go L.Y."/>
            <person name="Mitchell J.A."/>
        </authorList>
    </citation>
    <scope>NUCLEOTIDE SEQUENCE</scope>
    <source>
        <tissue evidence="5">Whole organism</tissue>
    </source>
</reference>
<dbReference type="GO" id="GO:0003723">
    <property type="term" value="F:RNA binding"/>
    <property type="evidence" value="ECO:0007669"/>
    <property type="project" value="UniProtKB-UniRule"/>
</dbReference>
<dbReference type="SMART" id="SM00358">
    <property type="entry name" value="DSRM"/>
    <property type="match status" value="1"/>
</dbReference>
<dbReference type="PANTHER" id="PTHR46528">
    <property type="entry name" value="PROTEIN SON"/>
    <property type="match status" value="1"/>
</dbReference>
<feature type="region of interest" description="Disordered" evidence="2">
    <location>
        <begin position="53"/>
        <end position="73"/>
    </location>
</feature>
<dbReference type="InterPro" id="IPR014720">
    <property type="entry name" value="dsRBD_dom"/>
</dbReference>
<dbReference type="SMART" id="SM00443">
    <property type="entry name" value="G_patch"/>
    <property type="match status" value="1"/>
</dbReference>